<comment type="similarity">
    <text evidence="1">Belongs to the ABC transporter superfamily.</text>
</comment>
<dbReference type="Pfam" id="PF00005">
    <property type="entry name" value="ABC_tran"/>
    <property type="match status" value="1"/>
</dbReference>
<evidence type="ECO:0000313" key="6">
    <source>
        <dbReference type="EMBL" id="MBP2331694.1"/>
    </source>
</evidence>
<dbReference type="Proteomes" id="UP001519305">
    <property type="component" value="Unassembled WGS sequence"/>
</dbReference>
<gene>
    <name evidence="6" type="ORF">JOF33_000393</name>
</gene>
<dbReference type="SUPFAM" id="SSF52540">
    <property type="entry name" value="P-loop containing nucleoside triphosphate hydrolases"/>
    <property type="match status" value="1"/>
</dbReference>
<dbReference type="RefSeq" id="WP_209651962.1">
    <property type="nucleotide sequence ID" value="NZ_CP047357.1"/>
</dbReference>
<organism evidence="6 7">
    <name type="scientific">Corynebacterium freneyi</name>
    <dbReference type="NCBI Taxonomy" id="134034"/>
    <lineage>
        <taxon>Bacteria</taxon>
        <taxon>Bacillati</taxon>
        <taxon>Actinomycetota</taxon>
        <taxon>Actinomycetes</taxon>
        <taxon>Mycobacteriales</taxon>
        <taxon>Corynebacteriaceae</taxon>
        <taxon>Corynebacterium</taxon>
    </lineage>
</organism>
<reference evidence="6 7" key="1">
    <citation type="submission" date="2021-03" db="EMBL/GenBank/DDBJ databases">
        <title>Sequencing the genomes of 1000 actinobacteria strains.</title>
        <authorList>
            <person name="Klenk H.-P."/>
        </authorList>
    </citation>
    <scope>NUCLEOTIDE SEQUENCE [LARGE SCALE GENOMIC DNA]</scope>
    <source>
        <strain evidence="6 7">DSM 44506</strain>
    </source>
</reference>
<keyword evidence="2" id="KW-0813">Transport</keyword>
<keyword evidence="4 6" id="KW-0067">ATP-binding</keyword>
<dbReference type="GO" id="GO:0005524">
    <property type="term" value="F:ATP binding"/>
    <property type="evidence" value="ECO:0007669"/>
    <property type="project" value="UniProtKB-KW"/>
</dbReference>
<dbReference type="InterPro" id="IPR050153">
    <property type="entry name" value="Metal_Ion_Import_ABC"/>
</dbReference>
<dbReference type="InterPro" id="IPR017871">
    <property type="entry name" value="ABC_transporter-like_CS"/>
</dbReference>
<keyword evidence="3" id="KW-0547">Nucleotide-binding</keyword>
<dbReference type="InterPro" id="IPR003593">
    <property type="entry name" value="AAA+_ATPase"/>
</dbReference>
<dbReference type="InterPro" id="IPR027417">
    <property type="entry name" value="P-loop_NTPase"/>
</dbReference>
<dbReference type="PROSITE" id="PS50893">
    <property type="entry name" value="ABC_TRANSPORTER_2"/>
    <property type="match status" value="1"/>
</dbReference>
<proteinExistence type="inferred from homology"/>
<evidence type="ECO:0000259" key="5">
    <source>
        <dbReference type="PROSITE" id="PS50893"/>
    </source>
</evidence>
<keyword evidence="7" id="KW-1185">Reference proteome</keyword>
<name>A0ABS4U4W1_9CORY</name>
<protein>
    <submittedName>
        <fullName evidence="6">Iron complex transport system ATP-binding protein</fullName>
    </submittedName>
</protein>
<dbReference type="PANTHER" id="PTHR42734">
    <property type="entry name" value="METAL TRANSPORT SYSTEM ATP-BINDING PROTEIN TM_0124-RELATED"/>
    <property type="match status" value="1"/>
</dbReference>
<feature type="domain" description="ABC transporter" evidence="5">
    <location>
        <begin position="2"/>
        <end position="225"/>
    </location>
</feature>
<evidence type="ECO:0000256" key="2">
    <source>
        <dbReference type="ARBA" id="ARBA00022448"/>
    </source>
</evidence>
<comment type="caution">
    <text evidence="6">The sequence shown here is derived from an EMBL/GenBank/DDBJ whole genome shotgun (WGS) entry which is preliminary data.</text>
</comment>
<evidence type="ECO:0000256" key="3">
    <source>
        <dbReference type="ARBA" id="ARBA00022741"/>
    </source>
</evidence>
<evidence type="ECO:0000313" key="7">
    <source>
        <dbReference type="Proteomes" id="UP001519305"/>
    </source>
</evidence>
<dbReference type="EMBL" id="JAGINY010000001">
    <property type="protein sequence ID" value="MBP2331694.1"/>
    <property type="molecule type" value="Genomic_DNA"/>
</dbReference>
<dbReference type="InterPro" id="IPR003439">
    <property type="entry name" value="ABC_transporter-like_ATP-bd"/>
</dbReference>
<evidence type="ECO:0000256" key="1">
    <source>
        <dbReference type="ARBA" id="ARBA00005417"/>
    </source>
</evidence>
<dbReference type="PROSITE" id="PS00211">
    <property type="entry name" value="ABC_TRANSPORTER_1"/>
    <property type="match status" value="1"/>
</dbReference>
<dbReference type="SMART" id="SM00382">
    <property type="entry name" value="AAA"/>
    <property type="match status" value="1"/>
</dbReference>
<evidence type="ECO:0000256" key="4">
    <source>
        <dbReference type="ARBA" id="ARBA00022840"/>
    </source>
</evidence>
<accession>A0ABS4U4W1</accession>
<sequence length="255" mass="27101">MIEARNLGFRFGGGPWVFRGLDVTVEPSSITSLLGSNGVGKSTLLRLLAGISEPSEGSVSTRGQIGFVPQATAGVFPYLVSDMVLMGRARQLSMFSQPGAEDRRIAAEALDRVGMAHLASRPFTGLSGGQQQLILIARALATGCDTLILDEPVSALDLRNQALVLELLSNLRHEGLAVVLSTHSPEHALHLGGQALVLDPSDGLRAGPADELLSDDVLTRLYGIDLFRVTVPDGERPRNIVVTRYEGVRDAVAVS</sequence>
<dbReference type="Gene3D" id="3.40.50.300">
    <property type="entry name" value="P-loop containing nucleotide triphosphate hydrolases"/>
    <property type="match status" value="1"/>
</dbReference>
<dbReference type="PANTHER" id="PTHR42734:SF6">
    <property type="entry name" value="MOLYBDATE IMPORT ATP-BINDING PROTEIN MOLC"/>
    <property type="match status" value="1"/>
</dbReference>